<dbReference type="Gene3D" id="3.30.70.330">
    <property type="match status" value="1"/>
</dbReference>
<evidence type="ECO:0000256" key="3">
    <source>
        <dbReference type="ARBA" id="ARBA00022884"/>
    </source>
</evidence>
<evidence type="ECO:0000256" key="5">
    <source>
        <dbReference type="PROSITE-ProRule" id="PRU00176"/>
    </source>
</evidence>
<dbReference type="GO" id="GO:0005730">
    <property type="term" value="C:nucleolus"/>
    <property type="evidence" value="ECO:0007669"/>
    <property type="project" value="TreeGrafter"/>
</dbReference>
<dbReference type="InterPro" id="IPR000504">
    <property type="entry name" value="RRM_dom"/>
</dbReference>
<evidence type="ECO:0000256" key="4">
    <source>
        <dbReference type="ARBA" id="ARBA00023242"/>
    </source>
</evidence>
<dbReference type="Pfam" id="PF00076">
    <property type="entry name" value="RRM_1"/>
    <property type="match status" value="1"/>
</dbReference>
<evidence type="ECO:0000259" key="7">
    <source>
        <dbReference type="PROSITE" id="PS50102"/>
    </source>
</evidence>
<keyword evidence="4" id="KW-0539">Nucleus</keyword>
<gene>
    <name evidence="8" type="ORF">M0812_20024</name>
</gene>
<comment type="caution">
    <text evidence="8">The sequence shown here is derived from an EMBL/GenBank/DDBJ whole genome shotgun (WGS) entry which is preliminary data.</text>
</comment>
<evidence type="ECO:0000313" key="9">
    <source>
        <dbReference type="Proteomes" id="UP001146793"/>
    </source>
</evidence>
<feature type="compositionally biased region" description="Low complexity" evidence="6">
    <location>
        <begin position="121"/>
        <end position="133"/>
    </location>
</feature>
<feature type="compositionally biased region" description="Basic residues" evidence="6">
    <location>
        <begin position="355"/>
        <end position="366"/>
    </location>
</feature>
<dbReference type="SMART" id="SM00360">
    <property type="entry name" value="RRM"/>
    <property type="match status" value="2"/>
</dbReference>
<dbReference type="GO" id="GO:0003729">
    <property type="term" value="F:mRNA binding"/>
    <property type="evidence" value="ECO:0007669"/>
    <property type="project" value="TreeGrafter"/>
</dbReference>
<dbReference type="PANTHER" id="PTHR48039:SF5">
    <property type="entry name" value="RNA-BINDING PROTEIN 28"/>
    <property type="match status" value="1"/>
</dbReference>
<dbReference type="PANTHER" id="PTHR48039">
    <property type="entry name" value="RNA-BINDING MOTIF PROTEIN 14B"/>
    <property type="match status" value="1"/>
</dbReference>
<name>A0AAV7Z1A9_9EUKA</name>
<dbReference type="AlphaFoldDB" id="A0AAV7Z1A9"/>
<proteinExistence type="predicted"/>
<dbReference type="CDD" id="cd00590">
    <property type="entry name" value="RRM_SF"/>
    <property type="match status" value="1"/>
</dbReference>
<evidence type="ECO:0000313" key="8">
    <source>
        <dbReference type="EMBL" id="KAJ3433967.1"/>
    </source>
</evidence>
<feature type="compositionally biased region" description="Basic and acidic residues" evidence="6">
    <location>
        <begin position="157"/>
        <end position="166"/>
    </location>
</feature>
<feature type="compositionally biased region" description="Basic and acidic residues" evidence="6">
    <location>
        <begin position="134"/>
        <end position="147"/>
    </location>
</feature>
<feature type="compositionally biased region" description="Basic and acidic residues" evidence="6">
    <location>
        <begin position="246"/>
        <end position="269"/>
    </location>
</feature>
<feature type="compositionally biased region" description="Basic and acidic residues" evidence="6">
    <location>
        <begin position="323"/>
        <end position="339"/>
    </location>
</feature>
<dbReference type="SUPFAM" id="SSF54928">
    <property type="entry name" value="RNA-binding domain, RBD"/>
    <property type="match status" value="2"/>
</dbReference>
<feature type="compositionally biased region" description="Basic and acidic residues" evidence="6">
    <location>
        <begin position="294"/>
        <end position="308"/>
    </location>
</feature>
<dbReference type="EMBL" id="JANTQA010000045">
    <property type="protein sequence ID" value="KAJ3433967.1"/>
    <property type="molecule type" value="Genomic_DNA"/>
</dbReference>
<keyword evidence="2" id="KW-0677">Repeat</keyword>
<dbReference type="Proteomes" id="UP001146793">
    <property type="component" value="Unassembled WGS sequence"/>
</dbReference>
<evidence type="ECO:0000256" key="2">
    <source>
        <dbReference type="ARBA" id="ARBA00022737"/>
    </source>
</evidence>
<feature type="region of interest" description="Disordered" evidence="6">
    <location>
        <begin position="244"/>
        <end position="269"/>
    </location>
</feature>
<evidence type="ECO:0000256" key="6">
    <source>
        <dbReference type="SAM" id="MobiDB-lite"/>
    </source>
</evidence>
<dbReference type="InterPro" id="IPR051945">
    <property type="entry name" value="RRM_MRD1_RNA_proc_ribogen"/>
</dbReference>
<feature type="region of interest" description="Disordered" evidence="6">
    <location>
        <begin position="289"/>
        <end position="308"/>
    </location>
</feature>
<reference evidence="8" key="1">
    <citation type="submission" date="2022-08" db="EMBL/GenBank/DDBJ databases">
        <title>Novel sulphate-reducing endosymbionts in the free-living metamonad Anaeramoeba.</title>
        <authorList>
            <person name="Jerlstrom-Hultqvist J."/>
            <person name="Cepicka I."/>
            <person name="Gallot-Lavallee L."/>
            <person name="Salas-Leiva D."/>
            <person name="Curtis B.A."/>
            <person name="Zahonova K."/>
            <person name="Pipaliya S."/>
            <person name="Dacks J."/>
            <person name="Roger A.J."/>
        </authorList>
    </citation>
    <scope>NUCLEOTIDE SEQUENCE</scope>
    <source>
        <strain evidence="8">Busselton2</strain>
    </source>
</reference>
<comment type="subcellular location">
    <subcellularLocation>
        <location evidence="1">Nucleus</location>
    </subcellularLocation>
</comment>
<protein>
    <submittedName>
        <fullName evidence="8">RNA recognition motif rrm domain containing protein</fullName>
    </submittedName>
</protein>
<organism evidence="8 9">
    <name type="scientific">Anaeramoeba flamelloides</name>
    <dbReference type="NCBI Taxonomy" id="1746091"/>
    <lineage>
        <taxon>Eukaryota</taxon>
        <taxon>Metamonada</taxon>
        <taxon>Anaeramoebidae</taxon>
        <taxon>Anaeramoeba</taxon>
    </lineage>
</organism>
<accession>A0AAV7Z1A9</accession>
<keyword evidence="3 5" id="KW-0694">RNA-binding</keyword>
<dbReference type="PROSITE" id="PS50102">
    <property type="entry name" value="RRM"/>
    <property type="match status" value="1"/>
</dbReference>
<evidence type="ECO:0000256" key="1">
    <source>
        <dbReference type="ARBA" id="ARBA00004123"/>
    </source>
</evidence>
<feature type="domain" description="RRM" evidence="7">
    <location>
        <begin position="172"/>
        <end position="247"/>
    </location>
</feature>
<sequence length="366" mass="44339">MFYRNKFGRYNRYDYNWRGIQRKRFRGFTCKILLKNVKATISNDEIKEKIQLTTKKEAEGIVFRTYSRLYREDIKLAIVQMKNSHDATFVKNRMNGTRMENYTMYASYYWDRNNRNEKQKQQNNRRLNKANQNKNKEKNKKEEIVKKQKEKKKKQKTKEIKTKEKNKQRIQNTVFVGNLNRNTKEKEIMELMQDFDREEVEIVKGNNGKSKRFGFVSFKNKKDASYALNYNNYCFMGNKIRTTQSNDEKKQKKEIIKQPEEEEKEKEIKSNKQKEIEIEIEKNNRNQDSIVESDCQKEKTHENNILKQNELEETIKKLNSNQGKKEINKENIIPKDNCEKVQTQNSDQIQEEKRYKKHKTKKRTEK</sequence>
<dbReference type="InterPro" id="IPR012677">
    <property type="entry name" value="Nucleotide-bd_a/b_plait_sf"/>
</dbReference>
<feature type="region of interest" description="Disordered" evidence="6">
    <location>
        <begin position="115"/>
        <end position="166"/>
    </location>
</feature>
<feature type="region of interest" description="Disordered" evidence="6">
    <location>
        <begin position="318"/>
        <end position="366"/>
    </location>
</feature>
<dbReference type="InterPro" id="IPR035979">
    <property type="entry name" value="RBD_domain_sf"/>
</dbReference>